<organism evidence="1 2">
    <name type="scientific">candidate division MSBL1 archaeon SCGC-AAA385D11</name>
    <dbReference type="NCBI Taxonomy" id="1698286"/>
    <lineage>
        <taxon>Archaea</taxon>
        <taxon>Methanobacteriati</taxon>
        <taxon>Methanobacteriota</taxon>
        <taxon>candidate division MSBL1</taxon>
    </lineage>
</organism>
<keyword evidence="2" id="KW-1185">Reference proteome</keyword>
<dbReference type="Proteomes" id="UP000070256">
    <property type="component" value="Unassembled WGS sequence"/>
</dbReference>
<comment type="caution">
    <text evidence="1">The sequence shown here is derived from an EMBL/GenBank/DDBJ whole genome shotgun (WGS) entry which is preliminary data.</text>
</comment>
<evidence type="ECO:0000313" key="1">
    <source>
        <dbReference type="EMBL" id="KXB08211.1"/>
    </source>
</evidence>
<sequence length="180" mass="20303">REGGADICGIYKIPSKFRKDLFGYSPFCIRVVLQAKKESIDSPDVELFSKQVDNLQRACQTGDMSISRIAQRLPNSFTKFSFPQVPIVPLMFTAGRPSGLDLFTNISEAEGAVETARNSAIMWRNIDQLATDFINLAGMWFDETNCFKRELFLEQFSKMSGYNGSRENVEKTIFTSPPFA</sequence>
<accession>A0A133VP88</accession>
<gene>
    <name evidence="1" type="ORF">AKJ58_00655</name>
</gene>
<dbReference type="AlphaFoldDB" id="A0A133VP88"/>
<name>A0A133VP88_9EURY</name>
<protein>
    <submittedName>
        <fullName evidence="1">Uncharacterized protein</fullName>
    </submittedName>
</protein>
<feature type="non-terminal residue" evidence="1">
    <location>
        <position position="1"/>
    </location>
</feature>
<proteinExistence type="predicted"/>
<reference evidence="1 2" key="1">
    <citation type="journal article" date="2016" name="Sci. Rep.">
        <title>Metabolic traits of an uncultured archaeal lineage -MSBL1- from brine pools of the Red Sea.</title>
        <authorList>
            <person name="Mwirichia R."/>
            <person name="Alam I."/>
            <person name="Rashid M."/>
            <person name="Vinu M."/>
            <person name="Ba-Alawi W."/>
            <person name="Anthony Kamau A."/>
            <person name="Kamanda Ngugi D."/>
            <person name="Goker M."/>
            <person name="Klenk H.P."/>
            <person name="Bajic V."/>
            <person name="Stingl U."/>
        </authorList>
    </citation>
    <scope>NUCLEOTIDE SEQUENCE [LARGE SCALE GENOMIC DNA]</scope>
    <source>
        <strain evidence="1">SCGC-AAA385D11</strain>
    </source>
</reference>
<evidence type="ECO:0000313" key="2">
    <source>
        <dbReference type="Proteomes" id="UP000070256"/>
    </source>
</evidence>
<dbReference type="EMBL" id="LHYK01000007">
    <property type="protein sequence ID" value="KXB08211.1"/>
    <property type="molecule type" value="Genomic_DNA"/>
</dbReference>